<dbReference type="AlphaFoldDB" id="A0A818SV64"/>
<feature type="chain" id="PRO_5032860454" description="DUF4139 domain-containing protein" evidence="1">
    <location>
        <begin position="17"/>
        <end position="863"/>
    </location>
</feature>
<protein>
    <recommendedName>
        <fullName evidence="4">DUF4139 domain-containing protein</fullName>
    </recommendedName>
</protein>
<proteinExistence type="predicted"/>
<dbReference type="PANTHER" id="PTHR38075:SF1">
    <property type="entry name" value="DUF4139 DOMAIN-CONTAINING PROTEIN"/>
    <property type="match status" value="1"/>
</dbReference>
<keyword evidence="1" id="KW-0732">Signal</keyword>
<evidence type="ECO:0008006" key="4">
    <source>
        <dbReference type="Google" id="ProtNLM"/>
    </source>
</evidence>
<dbReference type="Proteomes" id="UP000663844">
    <property type="component" value="Unassembled WGS sequence"/>
</dbReference>
<evidence type="ECO:0000256" key="1">
    <source>
        <dbReference type="SAM" id="SignalP"/>
    </source>
</evidence>
<gene>
    <name evidence="2" type="ORF">OXD698_LOCUS10581</name>
</gene>
<comment type="caution">
    <text evidence="2">The sequence shown here is derived from an EMBL/GenBank/DDBJ whole genome shotgun (WGS) entry which is preliminary data.</text>
</comment>
<dbReference type="PANTHER" id="PTHR38075">
    <property type="entry name" value="DUF4139 DOMAIN-CONTAINING PROTEIN"/>
    <property type="match status" value="1"/>
</dbReference>
<reference evidence="2" key="1">
    <citation type="submission" date="2021-02" db="EMBL/GenBank/DDBJ databases">
        <authorList>
            <person name="Nowell W R."/>
        </authorList>
    </citation>
    <scope>NUCLEOTIDE SEQUENCE</scope>
</reference>
<name>A0A818SV64_9BILA</name>
<dbReference type="EMBL" id="CAJOAZ010000567">
    <property type="protein sequence ID" value="CAF3675934.1"/>
    <property type="molecule type" value="Genomic_DNA"/>
</dbReference>
<accession>A0A818SV64</accession>
<organism evidence="2 3">
    <name type="scientific">Adineta steineri</name>
    <dbReference type="NCBI Taxonomy" id="433720"/>
    <lineage>
        <taxon>Eukaryota</taxon>
        <taxon>Metazoa</taxon>
        <taxon>Spiralia</taxon>
        <taxon>Gnathifera</taxon>
        <taxon>Rotifera</taxon>
        <taxon>Eurotatoria</taxon>
        <taxon>Bdelloidea</taxon>
        <taxon>Adinetida</taxon>
        <taxon>Adinetidae</taxon>
        <taxon>Adineta</taxon>
    </lineage>
</organism>
<feature type="signal peptide" evidence="1">
    <location>
        <begin position="1"/>
        <end position="16"/>
    </location>
</feature>
<evidence type="ECO:0000313" key="2">
    <source>
        <dbReference type="EMBL" id="CAF3675934.1"/>
    </source>
</evidence>
<evidence type="ECO:0000313" key="3">
    <source>
        <dbReference type="Proteomes" id="UP000663844"/>
    </source>
</evidence>
<sequence length="863" mass="97706">MKSNLLIFVFIGLIVAGNSFLAFKKPVVQNIVNQNVLANVKIYSNLAEIIQPLGKLPLEFSEEDWRDIRPDSLTLVGTNVNITQQTITEKKKSLNNAPVYVRAPSSSNAGAEFIKATLVDESRNLVKLIDKDVSQYPVYFIAESNHIVYDSDPPQTRYYVNFTYDTTDAVYVSYLRSNLNWKTRYQLNLLDESKSAVLISMADIRNDGQSKVEIEHAELLGDDINLKMHQELFESHRDEMDEVDTEETSYRKPIPSIVQAEEVAGLYVFSINKSFSIDAKTNYLLPMFRPRVTVERYNSISKYFHGAGVSTGKGQRSYRISSDRFLSGGNCIVREYDRLAGETTLPDLAAKNKHEFSLGEDADIVYRENATLVSTRTYNESSHLRSLHMKTHTESIYNISVLLKNFKNRPVKIEFQQQIYGNVSDFHILANVKIYSNLAEIIQPLSNLPLEFTEQDWRDIRPDSLTLVGTNVNITQQTITEKKKSLNNAQVYVRTPSSSETKTEFIKATLVDESRNLVKLIDKDISKDPIYFTAQSSHIVYESNPPETKYYVNFTYDTTDAVHVSYLRSNLNWKTRYQLNLLDDTKPATLISMADIRNDGQSKVEIEHAELLGGDINLQMQQSSHWKHQPQVSYAAAYADSNARGGPPGASPPTIAQAEEIAGLYVFAINEPFSIDAKTNHLLPMFRPRVTVERYNSISKYFHGAGAATGQAQRTYRIASDRFLSGGNCIVREYDRLAGETTLPNLAAKNKHEFSLGEDADIVYRENVTVVSTRTYNETSRRGSFTVDSHVRTESVYTVTVTLKNYKKTRAVKVEYEQKVYGQSVKLVVPNPSFKQEGTAIKTTVTLAADEEKVLTYKFEQIS</sequence>